<feature type="compositionally biased region" description="Basic and acidic residues" evidence="1">
    <location>
        <begin position="110"/>
        <end position="125"/>
    </location>
</feature>
<dbReference type="EC" id="2.1.1.163" evidence="2"/>
<gene>
    <name evidence="2" type="primary">ubiE2</name>
    <name evidence="2" type="ORF">SLAV_07170</name>
</gene>
<dbReference type="InterPro" id="IPR029062">
    <property type="entry name" value="Class_I_gatase-like"/>
</dbReference>
<reference evidence="2 3" key="1">
    <citation type="submission" date="2017-11" db="EMBL/GenBank/DDBJ databases">
        <title>Complete genome sequence of Streptomyces lavendulae subsp. lavendulae CCM 3239 (formerly 'Streptomyces aureofaciens CCM 3239'), the producer of the angucycline-type antibiotic auricin.</title>
        <authorList>
            <person name="Busche T."/>
            <person name="Novakova R."/>
            <person name="Al'Dilaimi A."/>
            <person name="Homerova D."/>
            <person name="Feckova L."/>
            <person name="Rezuchova B."/>
            <person name="Mingyar E."/>
            <person name="Csolleiova D."/>
            <person name="Bekeova C."/>
            <person name="Winkler A."/>
            <person name="Sevcikova B."/>
            <person name="Kalinowski J."/>
            <person name="Kormanec J."/>
            <person name="Ruckert C."/>
        </authorList>
    </citation>
    <scope>NUCLEOTIDE SEQUENCE [LARGE SCALE GENOMIC DNA]</scope>
    <source>
        <strain evidence="2 3">CCM 3239</strain>
    </source>
</reference>
<evidence type="ECO:0000313" key="3">
    <source>
        <dbReference type="Proteomes" id="UP000231791"/>
    </source>
</evidence>
<dbReference type="GO" id="GO:0032259">
    <property type="term" value="P:methylation"/>
    <property type="evidence" value="ECO:0007669"/>
    <property type="project" value="UniProtKB-KW"/>
</dbReference>
<keyword evidence="3" id="KW-1185">Reference proteome</keyword>
<evidence type="ECO:0000256" key="1">
    <source>
        <dbReference type="SAM" id="MobiDB-lite"/>
    </source>
</evidence>
<organism evidence="2 3">
    <name type="scientific">Streptomyces lavendulae subsp. lavendulae</name>
    <dbReference type="NCBI Taxonomy" id="58340"/>
    <lineage>
        <taxon>Bacteria</taxon>
        <taxon>Bacillati</taxon>
        <taxon>Actinomycetota</taxon>
        <taxon>Actinomycetes</taxon>
        <taxon>Kitasatosporales</taxon>
        <taxon>Streptomycetaceae</taxon>
        <taxon>Streptomyces</taxon>
    </lineage>
</organism>
<dbReference type="KEGG" id="slx:SLAV_07170"/>
<feature type="region of interest" description="Disordered" evidence="1">
    <location>
        <begin position="88"/>
        <end position="142"/>
    </location>
</feature>
<evidence type="ECO:0000313" key="2">
    <source>
        <dbReference type="EMBL" id="ATZ23338.1"/>
    </source>
</evidence>
<dbReference type="Proteomes" id="UP000231791">
    <property type="component" value="Chromosome"/>
</dbReference>
<dbReference type="GO" id="GO:0017000">
    <property type="term" value="P:antibiotic biosynthetic process"/>
    <property type="evidence" value="ECO:0007669"/>
    <property type="project" value="UniProtKB-ARBA"/>
</dbReference>
<dbReference type="Gene3D" id="3.40.50.880">
    <property type="match status" value="1"/>
</dbReference>
<dbReference type="Pfam" id="PF08241">
    <property type="entry name" value="Methyltransf_11"/>
    <property type="match status" value="1"/>
</dbReference>
<dbReference type="GO" id="GO:0043770">
    <property type="term" value="F:demethylmenaquinone methyltransferase activity"/>
    <property type="evidence" value="ECO:0007669"/>
    <property type="project" value="UniProtKB-EC"/>
</dbReference>
<accession>A0A2K8PA43</accession>
<proteinExistence type="predicted"/>
<dbReference type="InterPro" id="IPR029063">
    <property type="entry name" value="SAM-dependent_MTases_sf"/>
</dbReference>
<dbReference type="GO" id="GO:0008757">
    <property type="term" value="F:S-adenosylmethionine-dependent methyltransferase activity"/>
    <property type="evidence" value="ECO:0007669"/>
    <property type="project" value="InterPro"/>
</dbReference>
<dbReference type="PANTHER" id="PTHR43861:SF1">
    <property type="entry name" value="TRANS-ACONITATE 2-METHYLTRANSFERASE"/>
    <property type="match status" value="1"/>
</dbReference>
<dbReference type="Gene3D" id="3.40.50.150">
    <property type="entry name" value="Vaccinia Virus protein VP39"/>
    <property type="match status" value="1"/>
</dbReference>
<dbReference type="EMBL" id="CP024985">
    <property type="protein sequence ID" value="ATZ23338.1"/>
    <property type="molecule type" value="Genomic_DNA"/>
</dbReference>
<dbReference type="SUPFAM" id="SSF52317">
    <property type="entry name" value="Class I glutamine amidotransferase-like"/>
    <property type="match status" value="1"/>
</dbReference>
<protein>
    <submittedName>
        <fullName evidence="2">Demethylmenaquinone methyltransferase</fullName>
        <ecNumber evidence="2">2.1.1.163</ecNumber>
    </submittedName>
</protein>
<dbReference type="AlphaFoldDB" id="A0A2K8PA43"/>
<dbReference type="CDD" id="cd02440">
    <property type="entry name" value="AdoMet_MTases"/>
    <property type="match status" value="1"/>
</dbReference>
<dbReference type="SUPFAM" id="SSF53335">
    <property type="entry name" value="S-adenosyl-L-methionine-dependent methyltransferases"/>
    <property type="match status" value="1"/>
</dbReference>
<keyword evidence="2" id="KW-0489">Methyltransferase</keyword>
<dbReference type="InterPro" id="IPR013216">
    <property type="entry name" value="Methyltransf_11"/>
</dbReference>
<dbReference type="PANTHER" id="PTHR43861">
    <property type="entry name" value="TRANS-ACONITATE 2-METHYLTRANSFERASE-RELATED"/>
    <property type="match status" value="1"/>
</dbReference>
<keyword evidence="2" id="KW-0808">Transferase</keyword>
<name>A0A2K8PA43_STRLA</name>
<sequence length="361" mass="37066">MALVVIRHAPVPAPDPLAPALDAGGASGPEIRRCDPWSGDPLPAGLKDIEGLVLTGDTPEALPLLREALAAEVPVLALGGGADLLARAAGGSTPPAPRAPEAADPLLGGGDDRDDRDGRDGRDGRPVPAPAFRVGGSAWGLTTPPEGDGAGGLLGRFAALVAGRAEHTATRAFFTPRADAWEERFAYQTPAYEAAVSRMGLTEGGTAVDLGCGSGRALPALRRLVGASGTVLGVDLTPAMLTAAAREGRTGPGRLLLVADCARLPLAAGTVHGIFAAGLLDHLPKPRTALAEWARVCAPGGELLLFHPSGRAERAARHGRPLSPDDPLAEPSLRPALEATGWHLAEYEDAPDHFLARARRP</sequence>